<keyword evidence="4 7" id="KW-1133">Transmembrane helix</keyword>
<evidence type="ECO:0000313" key="10">
    <source>
        <dbReference type="Proteomes" id="UP000646827"/>
    </source>
</evidence>
<dbReference type="InterPro" id="IPR036259">
    <property type="entry name" value="MFS_trans_sf"/>
</dbReference>
<dbReference type="InterPro" id="IPR020846">
    <property type="entry name" value="MFS_dom"/>
</dbReference>
<feature type="transmembrane region" description="Helical" evidence="7">
    <location>
        <begin position="426"/>
        <end position="446"/>
    </location>
</feature>
<evidence type="ECO:0000313" key="9">
    <source>
        <dbReference type="EMBL" id="KAG2218878.1"/>
    </source>
</evidence>
<evidence type="ECO:0000256" key="7">
    <source>
        <dbReference type="SAM" id="Phobius"/>
    </source>
</evidence>
<feature type="transmembrane region" description="Helical" evidence="7">
    <location>
        <begin position="490"/>
        <end position="511"/>
    </location>
</feature>
<keyword evidence="2" id="KW-0813">Transport</keyword>
<feature type="transmembrane region" description="Helical" evidence="7">
    <location>
        <begin position="193"/>
        <end position="213"/>
    </location>
</feature>
<dbReference type="FunFam" id="1.20.1250.20:FF:000172">
    <property type="entry name" value="MFS multidrug resistance transporter"/>
    <property type="match status" value="1"/>
</dbReference>
<feature type="transmembrane region" description="Helical" evidence="7">
    <location>
        <begin position="225"/>
        <end position="245"/>
    </location>
</feature>
<dbReference type="OrthoDB" id="440553at2759"/>
<comment type="subcellular location">
    <subcellularLocation>
        <location evidence="1">Membrane</location>
        <topology evidence="1">Multi-pass membrane protein</topology>
    </subcellularLocation>
</comment>
<comment type="caution">
    <text evidence="9">The sequence shown here is derived from an EMBL/GenBank/DDBJ whole genome shotgun (WGS) entry which is preliminary data.</text>
</comment>
<dbReference type="InterPro" id="IPR011701">
    <property type="entry name" value="MFS"/>
</dbReference>
<reference evidence="9 10" key="1">
    <citation type="submission" date="2020-12" db="EMBL/GenBank/DDBJ databases">
        <title>Metabolic potential, ecology and presence of endohyphal bacteria is reflected in genomic diversity of Mucoromycotina.</title>
        <authorList>
            <person name="Muszewska A."/>
            <person name="Okrasinska A."/>
            <person name="Steczkiewicz K."/>
            <person name="Drgas O."/>
            <person name="Orlowska M."/>
            <person name="Perlinska-Lenart U."/>
            <person name="Aleksandrzak-Piekarczyk T."/>
            <person name="Szatraj K."/>
            <person name="Zielenkiewicz U."/>
            <person name="Pilsyk S."/>
            <person name="Malc E."/>
            <person name="Mieczkowski P."/>
            <person name="Kruszewska J.S."/>
            <person name="Biernat P."/>
            <person name="Pawlowska J."/>
        </authorList>
    </citation>
    <scope>NUCLEOTIDE SEQUENCE [LARGE SCALE GENOMIC DNA]</scope>
    <source>
        <strain evidence="9 10">CBS 142.35</strain>
    </source>
</reference>
<feature type="compositionally biased region" description="Acidic residues" evidence="6">
    <location>
        <begin position="544"/>
        <end position="553"/>
    </location>
</feature>
<sequence length="553" mass="60455">MSQKSKTSSKNNSNTITGGMMSANVDGASSGNNELLKTNSESTEPHCVFSKSKKLLICIIVSYAGLVSPFSGTIYFPALTLISETFNVTTSLVNLTVTVYMIFQALSPSFWGSGSDLWGRRPVYVGTLTIFIGACIGLAMAPTFPFLLGMRMIQAFGASSGIALGAINLSISNCKYYIGAGVIGDYTTPAERGGYYSIFTSTQMMATAVGPVIGGAIAEELSWRWVFWVLLIVGVVGIVAVIFFLPETLRSLVGNGATAYANPTPQQWLKRRLTKEPKKPKADSSRFRQIPNILEPFLFLRYPDVLLTMIINGCYSAILYTYMTTTPTHFSRIYGLDQLQVGLCYLPFGFGCMVGSTVGGKILNRDFKITAQKQGMTPEQVKKAGKLSTDFPIYHARLRSAWMQLTLGQVVTIVYGWTLYAETHLAVPLILQFIAGLSITPVFSVCQTLMIDLFPGKGASITATNNIVRSMLGAVATSTIEPGIDHIGLGWMFTTLGLILITNTALVPILTKYGPGWWLNRTENQQLQAQKRREERDVERDIDQSTEGEDVPH</sequence>
<evidence type="ECO:0000256" key="4">
    <source>
        <dbReference type="ARBA" id="ARBA00022989"/>
    </source>
</evidence>
<feature type="transmembrane region" description="Helical" evidence="7">
    <location>
        <begin position="343"/>
        <end position="363"/>
    </location>
</feature>
<dbReference type="Pfam" id="PF07690">
    <property type="entry name" value="MFS_1"/>
    <property type="match status" value="2"/>
</dbReference>
<dbReference type="Gene3D" id="1.20.1250.20">
    <property type="entry name" value="MFS general substrate transporter like domains"/>
    <property type="match status" value="1"/>
</dbReference>
<dbReference type="AlphaFoldDB" id="A0A8H7RZX1"/>
<evidence type="ECO:0000259" key="8">
    <source>
        <dbReference type="PROSITE" id="PS50850"/>
    </source>
</evidence>
<evidence type="ECO:0000256" key="5">
    <source>
        <dbReference type="ARBA" id="ARBA00023136"/>
    </source>
</evidence>
<dbReference type="PANTHER" id="PTHR23502">
    <property type="entry name" value="MAJOR FACILITATOR SUPERFAMILY"/>
    <property type="match status" value="1"/>
</dbReference>
<feature type="region of interest" description="Disordered" evidence="6">
    <location>
        <begin position="529"/>
        <end position="553"/>
    </location>
</feature>
<evidence type="ECO:0000256" key="6">
    <source>
        <dbReference type="SAM" id="MobiDB-lite"/>
    </source>
</evidence>
<dbReference type="EMBL" id="JAEPRB010000206">
    <property type="protein sequence ID" value="KAG2218878.1"/>
    <property type="molecule type" value="Genomic_DNA"/>
</dbReference>
<keyword evidence="3 7" id="KW-0812">Transmembrane</keyword>
<feature type="transmembrane region" description="Helical" evidence="7">
    <location>
        <begin position="88"/>
        <end position="111"/>
    </location>
</feature>
<feature type="transmembrane region" description="Helical" evidence="7">
    <location>
        <begin position="153"/>
        <end position="172"/>
    </location>
</feature>
<dbReference type="SUPFAM" id="SSF103473">
    <property type="entry name" value="MFS general substrate transporter"/>
    <property type="match status" value="1"/>
</dbReference>
<name>A0A8H7RZX1_9FUNG</name>
<accession>A0A8H7RZX1</accession>
<dbReference type="PROSITE" id="PS50850">
    <property type="entry name" value="MFS"/>
    <property type="match status" value="1"/>
</dbReference>
<feature type="transmembrane region" description="Helical" evidence="7">
    <location>
        <begin position="123"/>
        <end position="147"/>
    </location>
</feature>
<keyword evidence="5 7" id="KW-0472">Membrane</keyword>
<protein>
    <recommendedName>
        <fullName evidence="8">Major facilitator superfamily (MFS) profile domain-containing protein</fullName>
    </recommendedName>
</protein>
<feature type="transmembrane region" description="Helical" evidence="7">
    <location>
        <begin position="305"/>
        <end position="323"/>
    </location>
</feature>
<organism evidence="9 10">
    <name type="scientific">Circinella minor</name>
    <dbReference type="NCBI Taxonomy" id="1195481"/>
    <lineage>
        <taxon>Eukaryota</taxon>
        <taxon>Fungi</taxon>
        <taxon>Fungi incertae sedis</taxon>
        <taxon>Mucoromycota</taxon>
        <taxon>Mucoromycotina</taxon>
        <taxon>Mucoromycetes</taxon>
        <taxon>Mucorales</taxon>
        <taxon>Lichtheimiaceae</taxon>
        <taxon>Circinella</taxon>
    </lineage>
</organism>
<proteinExistence type="predicted"/>
<dbReference type="GO" id="GO:0022857">
    <property type="term" value="F:transmembrane transporter activity"/>
    <property type="evidence" value="ECO:0007669"/>
    <property type="project" value="InterPro"/>
</dbReference>
<dbReference type="Proteomes" id="UP000646827">
    <property type="component" value="Unassembled WGS sequence"/>
</dbReference>
<feature type="compositionally biased region" description="Basic and acidic residues" evidence="6">
    <location>
        <begin position="531"/>
        <end position="543"/>
    </location>
</feature>
<feature type="domain" description="Major facilitator superfamily (MFS) profile" evidence="8">
    <location>
        <begin position="57"/>
        <end position="515"/>
    </location>
</feature>
<gene>
    <name evidence="9" type="ORF">INT45_003945</name>
</gene>
<dbReference type="PANTHER" id="PTHR23502:SF51">
    <property type="entry name" value="QUINIDINE RESISTANCE PROTEIN 1-RELATED"/>
    <property type="match status" value="1"/>
</dbReference>
<feature type="transmembrane region" description="Helical" evidence="7">
    <location>
        <begin position="55"/>
        <end position="76"/>
    </location>
</feature>
<dbReference type="GO" id="GO:0005886">
    <property type="term" value="C:plasma membrane"/>
    <property type="evidence" value="ECO:0007669"/>
    <property type="project" value="TreeGrafter"/>
</dbReference>
<keyword evidence="10" id="KW-1185">Reference proteome</keyword>
<evidence type="ECO:0000256" key="3">
    <source>
        <dbReference type="ARBA" id="ARBA00022692"/>
    </source>
</evidence>
<evidence type="ECO:0000256" key="2">
    <source>
        <dbReference type="ARBA" id="ARBA00022448"/>
    </source>
</evidence>
<evidence type="ECO:0000256" key="1">
    <source>
        <dbReference type="ARBA" id="ARBA00004141"/>
    </source>
</evidence>